<dbReference type="Proteomes" id="UP000249218">
    <property type="component" value="Unassembled WGS sequence"/>
</dbReference>
<dbReference type="GO" id="GO:0045087">
    <property type="term" value="P:innate immune response"/>
    <property type="evidence" value="ECO:0007669"/>
    <property type="project" value="UniProtKB-KW"/>
</dbReference>
<evidence type="ECO:0000259" key="5">
    <source>
        <dbReference type="PROSITE" id="PS51969"/>
    </source>
</evidence>
<dbReference type="InterPro" id="IPR043030">
    <property type="entry name" value="BGBP_N_sf"/>
</dbReference>
<protein>
    <submittedName>
        <fullName evidence="6">Uncharacterized protein</fullName>
    </submittedName>
</protein>
<dbReference type="OrthoDB" id="4781at2759"/>
<dbReference type="Gene3D" id="2.60.120.200">
    <property type="match status" value="1"/>
</dbReference>
<accession>A0A2W1BUN3</accession>
<dbReference type="GO" id="GO:0005975">
    <property type="term" value="P:carbohydrate metabolic process"/>
    <property type="evidence" value="ECO:0007669"/>
    <property type="project" value="InterPro"/>
</dbReference>
<dbReference type="AlphaFoldDB" id="A0A2W1BUN3"/>
<evidence type="ECO:0000256" key="3">
    <source>
        <dbReference type="ARBA" id="ARBA00022859"/>
    </source>
</evidence>
<name>A0A2W1BUN3_HELAM</name>
<evidence type="ECO:0000259" key="4">
    <source>
        <dbReference type="PROSITE" id="PS51762"/>
    </source>
</evidence>
<evidence type="ECO:0000313" key="6">
    <source>
        <dbReference type="EMBL" id="PZC78758.1"/>
    </source>
</evidence>
<evidence type="ECO:0000256" key="2">
    <source>
        <dbReference type="ARBA" id="ARBA00022588"/>
    </source>
</evidence>
<dbReference type="PANTHER" id="PTHR10963">
    <property type="entry name" value="GLYCOSYL HYDROLASE-RELATED"/>
    <property type="match status" value="1"/>
</dbReference>
<feature type="domain" description="CBM39" evidence="5">
    <location>
        <begin position="28"/>
        <end position="128"/>
    </location>
</feature>
<dbReference type="GO" id="GO:0004553">
    <property type="term" value="F:hydrolase activity, hydrolyzing O-glycosyl compounds"/>
    <property type="evidence" value="ECO:0007669"/>
    <property type="project" value="InterPro"/>
</dbReference>
<dbReference type="InterPro" id="IPR013320">
    <property type="entry name" value="ConA-like_dom_sf"/>
</dbReference>
<dbReference type="EMBL" id="KZ149896">
    <property type="protein sequence ID" value="PZC78758.1"/>
    <property type="molecule type" value="Genomic_DNA"/>
</dbReference>
<dbReference type="InterPro" id="IPR000757">
    <property type="entry name" value="Beta-glucanase-like"/>
</dbReference>
<dbReference type="Pfam" id="PF00722">
    <property type="entry name" value="Glyco_hydro_16"/>
    <property type="match status" value="1"/>
</dbReference>
<keyword evidence="7" id="KW-1185">Reference proteome</keyword>
<dbReference type="PANTHER" id="PTHR10963:SF60">
    <property type="entry name" value="GRAM-NEGATIVE BACTERIA-BINDING PROTEIN 1-RELATED"/>
    <property type="match status" value="1"/>
</dbReference>
<dbReference type="Pfam" id="PF15886">
    <property type="entry name" value="CBM39"/>
    <property type="match status" value="1"/>
</dbReference>
<reference evidence="6 7" key="1">
    <citation type="journal article" date="2017" name="BMC Biol.">
        <title>Genomic innovations, transcriptional plasticity and gene loss underlying the evolution and divergence of two highly polyphagous and invasive Helicoverpa pest species.</title>
        <authorList>
            <person name="Pearce S.L."/>
            <person name="Clarke D.F."/>
            <person name="East P.D."/>
            <person name="Elfekih S."/>
            <person name="Gordon K.H."/>
            <person name="Jermiin L.S."/>
            <person name="McGaughran A."/>
            <person name="Oakeshott J.G."/>
            <person name="Papanikolaou A."/>
            <person name="Perera O.P."/>
            <person name="Rane R.V."/>
            <person name="Richards S."/>
            <person name="Tay W.T."/>
            <person name="Walsh T.K."/>
            <person name="Anderson A."/>
            <person name="Anderson C.J."/>
            <person name="Asgari S."/>
            <person name="Board P.G."/>
            <person name="Bretschneider A."/>
            <person name="Campbell P.M."/>
            <person name="Chertemps T."/>
            <person name="Christeller J.T."/>
            <person name="Coppin C.W."/>
            <person name="Downes S.J."/>
            <person name="Duan G."/>
            <person name="Farnsworth C.A."/>
            <person name="Good R.T."/>
            <person name="Han L.B."/>
            <person name="Han Y.C."/>
            <person name="Hatje K."/>
            <person name="Horne I."/>
            <person name="Huang Y.P."/>
            <person name="Hughes D.S."/>
            <person name="Jacquin-Joly E."/>
            <person name="James W."/>
            <person name="Jhangiani S."/>
            <person name="Kollmar M."/>
            <person name="Kuwar S.S."/>
            <person name="Li S."/>
            <person name="Liu N.Y."/>
            <person name="Maibeche M.T."/>
            <person name="Miller J.R."/>
            <person name="Montagne N."/>
            <person name="Perry T."/>
            <person name="Qu J."/>
            <person name="Song S.V."/>
            <person name="Sutton G.G."/>
            <person name="Vogel H."/>
            <person name="Walenz B.P."/>
            <person name="Xu W."/>
            <person name="Zhang H.J."/>
            <person name="Zou Z."/>
            <person name="Batterham P."/>
            <person name="Edwards O.R."/>
            <person name="Feyereisen R."/>
            <person name="Gibbs R.A."/>
            <person name="Heckel D.G."/>
            <person name="McGrath A."/>
            <person name="Robin C."/>
            <person name="Scherer S.E."/>
            <person name="Worley K.C."/>
            <person name="Wu Y.D."/>
        </authorList>
    </citation>
    <scope>NUCLEOTIDE SEQUENCE [LARGE SCALE GENOMIC DNA]</scope>
    <source>
        <strain evidence="6">Harm_GR_Male_#8</strain>
        <tissue evidence="6">Whole organism</tissue>
    </source>
</reference>
<evidence type="ECO:0000313" key="7">
    <source>
        <dbReference type="Proteomes" id="UP000249218"/>
    </source>
</evidence>
<organism evidence="6 7">
    <name type="scientific">Helicoverpa armigera</name>
    <name type="common">Cotton bollworm</name>
    <name type="synonym">Heliothis armigera</name>
    <dbReference type="NCBI Taxonomy" id="29058"/>
    <lineage>
        <taxon>Eukaryota</taxon>
        <taxon>Metazoa</taxon>
        <taxon>Ecdysozoa</taxon>
        <taxon>Arthropoda</taxon>
        <taxon>Hexapoda</taxon>
        <taxon>Insecta</taxon>
        <taxon>Pterygota</taxon>
        <taxon>Neoptera</taxon>
        <taxon>Endopterygota</taxon>
        <taxon>Lepidoptera</taxon>
        <taxon>Glossata</taxon>
        <taxon>Ditrysia</taxon>
        <taxon>Noctuoidea</taxon>
        <taxon>Noctuidae</taxon>
        <taxon>Heliothinae</taxon>
        <taxon>Helicoverpa</taxon>
    </lineage>
</organism>
<comment type="similarity">
    <text evidence="1">Belongs to the insect beta-1,3-glucan binding protein family.</text>
</comment>
<proteinExistence type="inferred from homology"/>
<dbReference type="Gene3D" id="2.60.40.2140">
    <property type="entry name" value="Beta-1,3-glucan-recognition protein, N-terminal domain"/>
    <property type="match status" value="1"/>
</dbReference>
<gene>
    <name evidence="6" type="primary">HaOG217216</name>
    <name evidence="6" type="ORF">B5X24_HaOG217216</name>
</gene>
<dbReference type="GO" id="GO:0030246">
    <property type="term" value="F:carbohydrate binding"/>
    <property type="evidence" value="ECO:0007669"/>
    <property type="project" value="InterPro"/>
</dbReference>
<keyword evidence="3" id="KW-0391">Immunity</keyword>
<dbReference type="InterPro" id="IPR031756">
    <property type="entry name" value="BGBP_N"/>
</dbReference>
<dbReference type="PROSITE" id="PS51969">
    <property type="entry name" value="CBM39"/>
    <property type="match status" value="1"/>
</dbReference>
<dbReference type="SUPFAM" id="SSF49899">
    <property type="entry name" value="Concanavalin A-like lectins/glucanases"/>
    <property type="match status" value="1"/>
</dbReference>
<dbReference type="InterPro" id="IPR050546">
    <property type="entry name" value="Glycosyl_Hydrlase_16"/>
</dbReference>
<evidence type="ECO:0000256" key="1">
    <source>
        <dbReference type="ARBA" id="ARBA00008781"/>
    </source>
</evidence>
<dbReference type="PROSITE" id="PS51762">
    <property type="entry name" value="GH16_2"/>
    <property type="match status" value="1"/>
</dbReference>
<sequence>MASVVQTPAVYIIAIFAILLCEVQVNGQVFYAPQIEALSPTGLRLTFENTGFNKFAFHGNINIPIKVGEEGSISKALDTPPEAETVTFTLNVPLKIGDTIYYYIFFESQKGTELFITDLEYKVTKFVNEDNRLVEPVPLQLPLSSEEDNNDDTSQTPSLFCIVSITEMKGQIDVCEGSLIFSEEFSQEHPRELTQWDVLNQFIGEPAYSFNMYRPDETISLKDGSLVITPILTESIVPPLLPPLDLSDRCTGKIDTLECKRDGTGIQLIPPVTTGKITTRRTFSFKYGRVEVRAKLPSGKWILPEINLEPTDYIYGWDNYASGLVRIAFSRNGEDPVLRNYVIGGPVYSGSKIYNALFLGSEGDNWFTDFHNYSMTWTPEAFIFRVDGKDIGRFTYDKSNAEDLKDKIKHASNWKKGTKMAPFDEMFHLTLGLRVGGVNEYKDSNSKPWKNLASKAMIQFWRAKEEWLPSWSYGAMMIDYVKVYAL</sequence>
<feature type="domain" description="GH16" evidence="4">
    <location>
        <begin position="151"/>
        <end position="486"/>
    </location>
</feature>
<keyword evidence="2" id="KW-0399">Innate immunity</keyword>